<name>A0AAV4LDS3_9BACL</name>
<sequence>MDKPSLEALLDQLEDIGGLELFGPEGLALLLALWRKSMKLAWARTFVMTNTELIYKAGFKNRESLNKCRHKLTQAGLIHYKPPARGKADGTYTLEFDLISAIQKRVVKEPVSQTDNSPDNIKVVKEVVSHTDNFADNFPDRFADNFADNSPDNFPDTIERKKEGMQEGWIDARACIQNPWDTLKQEFEQMFRVTMKQHHYDMVNSYIDDGMDIEVILLALEDARNNAAEYPKYLWTVLNNWIDRGIRTIDDYRRHMQAQSEIAAGKEQVSPAKQGGRQNARNSSHSPTTSRKNNVVSITGNQVGWIGRPAEDI</sequence>
<dbReference type="Proteomes" id="UP001057291">
    <property type="component" value="Unassembled WGS sequence"/>
</dbReference>
<dbReference type="EMBL" id="BOQE01000001">
    <property type="protein sequence ID" value="GIM45932.1"/>
    <property type="molecule type" value="Genomic_DNA"/>
</dbReference>
<gene>
    <name evidence="4" type="ORF">DNHGIG_14810</name>
</gene>
<evidence type="ECO:0000256" key="1">
    <source>
        <dbReference type="ARBA" id="ARBA00093462"/>
    </source>
</evidence>
<comment type="caution">
    <text evidence="4">The sequence shown here is derived from an EMBL/GenBank/DDBJ whole genome shotgun (WGS) entry which is preliminary data.</text>
</comment>
<dbReference type="Pfam" id="PF07261">
    <property type="entry name" value="DnaB_2"/>
    <property type="match status" value="1"/>
</dbReference>
<reference evidence="4" key="1">
    <citation type="journal article" date="2023" name="Int. J. Syst. Evol. Microbiol.">
        <title>Collibacillus ludicampi gen. nov., sp. nov., a new soil bacterium of the family Alicyclobacillaceae.</title>
        <authorList>
            <person name="Jojima T."/>
            <person name="Ioku Y."/>
            <person name="Fukuta Y."/>
            <person name="Shirasaka N."/>
            <person name="Matsumura Y."/>
            <person name="Mori M."/>
        </authorList>
    </citation>
    <scope>NUCLEOTIDE SEQUENCE</scope>
    <source>
        <strain evidence="4">TP075</strain>
    </source>
</reference>
<dbReference type="InterPro" id="IPR006343">
    <property type="entry name" value="DnaB/C_C"/>
</dbReference>
<keyword evidence="5" id="KW-1185">Reference proteome</keyword>
<accession>A0AAV4LDS3</accession>
<dbReference type="NCBIfam" id="TIGR01446">
    <property type="entry name" value="DnaD_dom"/>
    <property type="match status" value="1"/>
</dbReference>
<dbReference type="RefSeq" id="WP_282199092.1">
    <property type="nucleotide sequence ID" value="NZ_BOQE01000001.1"/>
</dbReference>
<dbReference type="Gene3D" id="1.10.10.630">
    <property type="entry name" value="DnaD domain-like"/>
    <property type="match status" value="1"/>
</dbReference>
<feature type="domain" description="DnaB/C C-terminal" evidence="3">
    <location>
        <begin position="185"/>
        <end position="255"/>
    </location>
</feature>
<evidence type="ECO:0000256" key="2">
    <source>
        <dbReference type="SAM" id="MobiDB-lite"/>
    </source>
</evidence>
<dbReference type="AlphaFoldDB" id="A0AAV4LDS3"/>
<dbReference type="SUPFAM" id="SSF158499">
    <property type="entry name" value="DnaD domain-like"/>
    <property type="match status" value="1"/>
</dbReference>
<organism evidence="4 5">
    <name type="scientific">Collibacillus ludicampi</name>
    <dbReference type="NCBI Taxonomy" id="2771369"/>
    <lineage>
        <taxon>Bacteria</taxon>
        <taxon>Bacillati</taxon>
        <taxon>Bacillota</taxon>
        <taxon>Bacilli</taxon>
        <taxon>Bacillales</taxon>
        <taxon>Alicyclobacillaceae</taxon>
        <taxon>Collibacillus</taxon>
    </lineage>
</organism>
<evidence type="ECO:0000259" key="3">
    <source>
        <dbReference type="Pfam" id="PF07261"/>
    </source>
</evidence>
<comment type="similarity">
    <text evidence="1">Belongs to the DnaB/DnaD family.</text>
</comment>
<proteinExistence type="inferred from homology"/>
<feature type="region of interest" description="Disordered" evidence="2">
    <location>
        <begin position="261"/>
        <end position="296"/>
    </location>
</feature>
<dbReference type="InterPro" id="IPR034829">
    <property type="entry name" value="DnaD-like_sf"/>
</dbReference>
<evidence type="ECO:0000313" key="4">
    <source>
        <dbReference type="EMBL" id="GIM45932.1"/>
    </source>
</evidence>
<feature type="compositionally biased region" description="Polar residues" evidence="2">
    <location>
        <begin position="276"/>
        <end position="296"/>
    </location>
</feature>
<protein>
    <recommendedName>
        <fullName evidence="3">DnaB/C C-terminal domain-containing protein</fullName>
    </recommendedName>
</protein>
<evidence type="ECO:0000313" key="5">
    <source>
        <dbReference type="Proteomes" id="UP001057291"/>
    </source>
</evidence>